<evidence type="ECO:0000313" key="2">
    <source>
        <dbReference type="EMBL" id="KAE8396776.1"/>
    </source>
</evidence>
<feature type="compositionally biased region" description="Polar residues" evidence="1">
    <location>
        <begin position="99"/>
        <end position="121"/>
    </location>
</feature>
<accession>A0A5N7CRF0</accession>
<dbReference type="RefSeq" id="XP_031934095.1">
    <property type="nucleotide sequence ID" value="XM_032088614.1"/>
</dbReference>
<dbReference type="GeneID" id="43673305"/>
<reference evidence="2 3" key="1">
    <citation type="submission" date="2019-04" db="EMBL/GenBank/DDBJ databases">
        <authorList>
            <consortium name="DOE Joint Genome Institute"/>
            <person name="Mondo S."/>
            <person name="Kjaerbolling I."/>
            <person name="Vesth T."/>
            <person name="Frisvad J.C."/>
            <person name="Nybo J.L."/>
            <person name="Theobald S."/>
            <person name="Kildgaard S."/>
            <person name="Isbrandt T."/>
            <person name="Kuo A."/>
            <person name="Sato A."/>
            <person name="Lyhne E.K."/>
            <person name="Kogle M.E."/>
            <person name="Wiebenga A."/>
            <person name="Kun R.S."/>
            <person name="Lubbers R.J."/>
            <person name="Makela M.R."/>
            <person name="Barry K."/>
            <person name="Chovatia M."/>
            <person name="Clum A."/>
            <person name="Daum C."/>
            <person name="Haridas S."/>
            <person name="He G."/>
            <person name="LaButti K."/>
            <person name="Lipzen A."/>
            <person name="Riley R."/>
            <person name="Salamov A."/>
            <person name="Simmons B.A."/>
            <person name="Magnuson J.K."/>
            <person name="Henrissat B."/>
            <person name="Mortensen U.H."/>
            <person name="Larsen T.O."/>
            <person name="Devries R.P."/>
            <person name="Grigoriev I.V."/>
            <person name="Machida M."/>
            <person name="Baker S.E."/>
            <person name="Andersen M.R."/>
            <person name="Cantor M.N."/>
            <person name="Hua S.X."/>
        </authorList>
    </citation>
    <scope>NUCLEOTIDE SEQUENCE [LARGE SCALE GENOMIC DNA]</scope>
    <source>
        <strain evidence="2 3">CBS 119388</strain>
    </source>
</reference>
<keyword evidence="3" id="KW-1185">Reference proteome</keyword>
<evidence type="ECO:0000256" key="1">
    <source>
        <dbReference type="SAM" id="MobiDB-lite"/>
    </source>
</evidence>
<evidence type="ECO:0000313" key="3">
    <source>
        <dbReference type="Proteomes" id="UP000325579"/>
    </source>
</evidence>
<dbReference type="AlphaFoldDB" id="A0A5N7CRF0"/>
<proteinExistence type="predicted"/>
<dbReference type="Proteomes" id="UP000325579">
    <property type="component" value="Unassembled WGS sequence"/>
</dbReference>
<feature type="compositionally biased region" description="Basic residues" evidence="1">
    <location>
        <begin position="151"/>
        <end position="160"/>
    </location>
</feature>
<sequence>MTSNRTTPQLHKSDELLKADETLITLFGQVIDIFASDVNGDLCRIPVQRSIQQLCEKAPETAQSIAAIIQDGIANSRGRKRKHAEDPSYRPPKPKRQRASSLASISEGNPNLNETPGIQTKTRSEPSSKPSPLPSSYPPKEGGRSDEEKGTKHRFRIKPI</sequence>
<organism evidence="2 3">
    <name type="scientific">Aspergillus pseudonomiae</name>
    <dbReference type="NCBI Taxonomy" id="1506151"/>
    <lineage>
        <taxon>Eukaryota</taxon>
        <taxon>Fungi</taxon>
        <taxon>Dikarya</taxon>
        <taxon>Ascomycota</taxon>
        <taxon>Pezizomycotina</taxon>
        <taxon>Eurotiomycetes</taxon>
        <taxon>Eurotiomycetidae</taxon>
        <taxon>Eurotiales</taxon>
        <taxon>Aspergillaceae</taxon>
        <taxon>Aspergillus</taxon>
        <taxon>Aspergillus subgen. Circumdati</taxon>
    </lineage>
</organism>
<name>A0A5N7CRF0_9EURO</name>
<feature type="region of interest" description="Disordered" evidence="1">
    <location>
        <begin position="69"/>
        <end position="160"/>
    </location>
</feature>
<gene>
    <name evidence="2" type="ORF">BDV37DRAFT_290000</name>
</gene>
<dbReference type="EMBL" id="ML737007">
    <property type="protein sequence ID" value="KAE8396776.1"/>
    <property type="molecule type" value="Genomic_DNA"/>
</dbReference>
<protein>
    <submittedName>
        <fullName evidence="2">Uncharacterized protein</fullName>
    </submittedName>
</protein>
<feature type="compositionally biased region" description="Basic and acidic residues" evidence="1">
    <location>
        <begin position="141"/>
        <end position="150"/>
    </location>
</feature>